<feature type="transmembrane region" description="Helical" evidence="4">
    <location>
        <begin position="42"/>
        <end position="69"/>
    </location>
</feature>
<dbReference type="Pfam" id="PF07732">
    <property type="entry name" value="Cu-oxidase_3"/>
    <property type="match status" value="1"/>
</dbReference>
<dbReference type="InterPro" id="IPR045087">
    <property type="entry name" value="Cu-oxidase_fam"/>
</dbReference>
<dbReference type="Pfam" id="PF07731">
    <property type="entry name" value="Cu-oxidase_2"/>
    <property type="match status" value="1"/>
</dbReference>
<accession>A0ABP5NSC8</accession>
<feature type="transmembrane region" description="Helical" evidence="4">
    <location>
        <begin position="163"/>
        <end position="184"/>
    </location>
</feature>
<feature type="domain" description="Plastocyanin-like" evidence="5">
    <location>
        <begin position="519"/>
        <end position="624"/>
    </location>
</feature>
<feature type="domain" description="Plastocyanin-like" evidence="6">
    <location>
        <begin position="240"/>
        <end position="350"/>
    </location>
</feature>
<feature type="transmembrane region" description="Helical" evidence="4">
    <location>
        <begin position="75"/>
        <end position="96"/>
    </location>
</feature>
<dbReference type="Proteomes" id="UP001500432">
    <property type="component" value="Unassembled WGS sequence"/>
</dbReference>
<dbReference type="InterPro" id="IPR011706">
    <property type="entry name" value="Cu-oxidase_C"/>
</dbReference>
<dbReference type="PANTHER" id="PTHR11709">
    <property type="entry name" value="MULTI-COPPER OXIDASE"/>
    <property type="match status" value="1"/>
</dbReference>
<dbReference type="SUPFAM" id="SSF49503">
    <property type="entry name" value="Cupredoxins"/>
    <property type="match status" value="3"/>
</dbReference>
<feature type="transmembrane region" description="Helical" evidence="4">
    <location>
        <begin position="108"/>
        <end position="128"/>
    </location>
</feature>
<dbReference type="RefSeq" id="WP_344300647.1">
    <property type="nucleotide sequence ID" value="NZ_BAAAQW010000010.1"/>
</dbReference>
<keyword evidence="1" id="KW-0479">Metal-binding</keyword>
<protein>
    <recommendedName>
        <fullName evidence="9">Multicopper oxidase with three cupredoxin domains (Includes cell division protein FtsP and spore coat protein CotA)</fullName>
    </recommendedName>
</protein>
<evidence type="ECO:0000256" key="4">
    <source>
        <dbReference type="SAM" id="Phobius"/>
    </source>
</evidence>
<evidence type="ECO:0000256" key="1">
    <source>
        <dbReference type="ARBA" id="ARBA00022723"/>
    </source>
</evidence>
<keyword evidence="8" id="KW-1185">Reference proteome</keyword>
<gene>
    <name evidence="7" type="ORF">GCM10009849_30680</name>
</gene>
<evidence type="ECO:0000313" key="8">
    <source>
        <dbReference type="Proteomes" id="UP001500432"/>
    </source>
</evidence>
<keyword evidence="2" id="KW-0560">Oxidoreductase</keyword>
<dbReference type="EMBL" id="BAAAQW010000010">
    <property type="protein sequence ID" value="GAA2202405.1"/>
    <property type="molecule type" value="Genomic_DNA"/>
</dbReference>
<dbReference type="InterPro" id="IPR011707">
    <property type="entry name" value="Cu-oxidase-like_N"/>
</dbReference>
<sequence length="643" mass="66344">MAGSAVLGIDLVLAAACAAAWAGALAAAVLRRSPTAPGWLPVWAPTAVAMLAVALGVLRFGLLLAAVPALVGDRLLGAAALTAPGCLAGLAAVVLPPLIPRRAPHLKLPALALAAALTTAGFLAVVTLGTPAGWLPAVVLAAVALLGAAAAATGFARGWRHRAIKAGGVLGVALIAGSLAVAWMDSRAAAPSAFHAASHHSTLASTTTSTEATPRGVDTLRAGAPQGPVRDYTLHARSERVTLDSGQTVDALTFGSLPGPALRATEGDTVRVTLVNDGVPDGVTLHWHGYDVPNAMDGVPGVTQDAVMPGQSFTYEFPAVQTGTYWYHTHQNAAANEPLGLYGSLVVDPADGRDPSVADLTVPVHTVGGATLFGGHAGVWTETVAAGRQVRVRLINTDQLTQRFSVAGAPFRLAAVDGGELPGGAELAQTVLPLAAGGRYDVVLTMPEHPVQVAVEGSRGGALVLAPDGTPAPASVPRFVQGPEIDLAGYGAPAAQPAPAPDRTAAYTVDRLLRFVDGMPRFAFTVDGAVYPNIPPLVVREGERVQVIVVNRSSEVHPMHPHGHHVRVLSIDGRAVAADLRMDSLDIRPGQIWTVLLTADNPGIWMDHCHNLQHAREGMVFHLAYDGVETPFRHDAGSANRPE</sequence>
<evidence type="ECO:0000259" key="6">
    <source>
        <dbReference type="Pfam" id="PF07732"/>
    </source>
</evidence>
<organism evidence="7 8">
    <name type="scientific">Sinomonas flava</name>
    <dbReference type="NCBI Taxonomy" id="496857"/>
    <lineage>
        <taxon>Bacteria</taxon>
        <taxon>Bacillati</taxon>
        <taxon>Actinomycetota</taxon>
        <taxon>Actinomycetes</taxon>
        <taxon>Micrococcales</taxon>
        <taxon>Micrococcaceae</taxon>
        <taxon>Sinomonas</taxon>
    </lineage>
</organism>
<feature type="transmembrane region" description="Helical" evidence="4">
    <location>
        <begin position="6"/>
        <end position="30"/>
    </location>
</feature>
<evidence type="ECO:0000313" key="7">
    <source>
        <dbReference type="EMBL" id="GAA2202405.1"/>
    </source>
</evidence>
<keyword evidence="4" id="KW-0812">Transmembrane</keyword>
<dbReference type="CDD" id="cd04202">
    <property type="entry name" value="CuRO_D2_2dMcoN_like"/>
    <property type="match status" value="1"/>
</dbReference>
<evidence type="ECO:0000256" key="3">
    <source>
        <dbReference type="SAM" id="MobiDB-lite"/>
    </source>
</evidence>
<dbReference type="PROSITE" id="PS00080">
    <property type="entry name" value="MULTICOPPER_OXIDASE2"/>
    <property type="match status" value="1"/>
</dbReference>
<proteinExistence type="predicted"/>
<dbReference type="InterPro" id="IPR002355">
    <property type="entry name" value="Cu_oxidase_Cu_BS"/>
</dbReference>
<dbReference type="Gene3D" id="2.60.40.420">
    <property type="entry name" value="Cupredoxins - blue copper proteins"/>
    <property type="match status" value="3"/>
</dbReference>
<feature type="transmembrane region" description="Helical" evidence="4">
    <location>
        <begin position="134"/>
        <end position="156"/>
    </location>
</feature>
<feature type="compositionally biased region" description="Low complexity" evidence="3">
    <location>
        <begin position="204"/>
        <end position="213"/>
    </location>
</feature>
<feature type="region of interest" description="Disordered" evidence="3">
    <location>
        <begin position="204"/>
        <end position="224"/>
    </location>
</feature>
<evidence type="ECO:0000259" key="5">
    <source>
        <dbReference type="Pfam" id="PF07731"/>
    </source>
</evidence>
<keyword evidence="4" id="KW-0472">Membrane</keyword>
<reference evidence="8" key="1">
    <citation type="journal article" date="2019" name="Int. J. Syst. Evol. Microbiol.">
        <title>The Global Catalogue of Microorganisms (GCM) 10K type strain sequencing project: providing services to taxonomists for standard genome sequencing and annotation.</title>
        <authorList>
            <consortium name="The Broad Institute Genomics Platform"/>
            <consortium name="The Broad Institute Genome Sequencing Center for Infectious Disease"/>
            <person name="Wu L."/>
            <person name="Ma J."/>
        </authorList>
    </citation>
    <scope>NUCLEOTIDE SEQUENCE [LARGE SCALE GENOMIC DNA]</scope>
    <source>
        <strain evidence="8">JCM 16034</strain>
    </source>
</reference>
<keyword evidence="4" id="KW-1133">Transmembrane helix</keyword>
<evidence type="ECO:0008006" key="9">
    <source>
        <dbReference type="Google" id="ProtNLM"/>
    </source>
</evidence>
<comment type="caution">
    <text evidence="7">The sequence shown here is derived from an EMBL/GenBank/DDBJ whole genome shotgun (WGS) entry which is preliminary data.</text>
</comment>
<evidence type="ECO:0000256" key="2">
    <source>
        <dbReference type="ARBA" id="ARBA00023002"/>
    </source>
</evidence>
<dbReference type="InterPro" id="IPR008972">
    <property type="entry name" value="Cupredoxin"/>
</dbReference>
<name>A0ABP5NSC8_9MICC</name>